<feature type="transmembrane region" description="Helical" evidence="1">
    <location>
        <begin position="128"/>
        <end position="149"/>
    </location>
</feature>
<dbReference type="EMBL" id="SCHC01000001">
    <property type="protein sequence ID" value="TBW77594.1"/>
    <property type="molecule type" value="Genomic_DNA"/>
</dbReference>
<evidence type="ECO:0000313" key="6">
    <source>
        <dbReference type="Proteomes" id="UP000538955"/>
    </source>
</evidence>
<feature type="transmembrane region" description="Helical" evidence="1">
    <location>
        <begin position="161"/>
        <end position="181"/>
    </location>
</feature>
<keyword evidence="1" id="KW-1133">Transmembrane helix</keyword>
<evidence type="ECO:0000313" key="2">
    <source>
        <dbReference type="EMBL" id="NMK53896.1"/>
    </source>
</evidence>
<dbReference type="Proteomes" id="UP000538955">
    <property type="component" value="Unassembled WGS sequence"/>
</dbReference>
<evidence type="ECO:0000313" key="5">
    <source>
        <dbReference type="Proteomes" id="UP000291949"/>
    </source>
</evidence>
<organism evidence="3 7">
    <name type="scientific">Staphylococcus capitis</name>
    <dbReference type="NCBI Taxonomy" id="29388"/>
    <lineage>
        <taxon>Bacteria</taxon>
        <taxon>Bacillati</taxon>
        <taxon>Bacillota</taxon>
        <taxon>Bacilli</taxon>
        <taxon>Bacillales</taxon>
        <taxon>Staphylococcaceae</taxon>
        <taxon>Staphylococcus</taxon>
    </lineage>
</organism>
<dbReference type="PANTHER" id="PTHR34821">
    <property type="entry name" value="INNER MEMBRANE PROTEIN YDCZ"/>
    <property type="match status" value="1"/>
</dbReference>
<feature type="transmembrane region" description="Helical" evidence="1">
    <location>
        <begin position="32"/>
        <end position="53"/>
    </location>
</feature>
<dbReference type="Pfam" id="PF04657">
    <property type="entry name" value="DMT_YdcZ"/>
    <property type="match status" value="2"/>
</dbReference>
<gene>
    <name evidence="4" type="ORF">EQ811_00550</name>
    <name evidence="3" type="ORF">HHM13_03615</name>
    <name evidence="2" type="ORF">HHM24_03910</name>
</gene>
<feature type="transmembrane region" description="Helical" evidence="1">
    <location>
        <begin position="193"/>
        <end position="213"/>
    </location>
</feature>
<dbReference type="AlphaFoldDB" id="A0A7X9ZGI6"/>
<reference evidence="4 5" key="1">
    <citation type="journal article" date="2019" name="Sci. Transl. Med.">
        <title>Quorum sensing between bacterial species on the skin protects against epidermal injury in atopic dermatitis.</title>
        <authorList>
            <person name="Williams M.R."/>
        </authorList>
    </citation>
    <scope>NUCLEOTIDE SEQUENCE [LARGE SCALE GENOMIC DNA]</scope>
    <source>
        <strain evidence="4 5">H8</strain>
    </source>
</reference>
<dbReference type="Proteomes" id="UP000550736">
    <property type="component" value="Unassembled WGS sequence"/>
</dbReference>
<keyword evidence="1" id="KW-0472">Membrane</keyword>
<keyword evidence="1" id="KW-0812">Transmembrane</keyword>
<feature type="transmembrane region" description="Helical" evidence="1">
    <location>
        <begin position="257"/>
        <end position="278"/>
    </location>
</feature>
<feature type="transmembrane region" description="Helical" evidence="1">
    <location>
        <begin position="290"/>
        <end position="308"/>
    </location>
</feature>
<feature type="transmembrane region" description="Helical" evidence="1">
    <location>
        <begin position="73"/>
        <end position="91"/>
    </location>
</feature>
<dbReference type="InterPro" id="IPR006750">
    <property type="entry name" value="YdcZ"/>
</dbReference>
<accession>A0A7X9ZGI6</accession>
<dbReference type="RefSeq" id="WP_030058978.1">
    <property type="nucleotide sequence ID" value="NZ_AP014956.1"/>
</dbReference>
<evidence type="ECO:0000313" key="4">
    <source>
        <dbReference type="EMBL" id="TBW77594.1"/>
    </source>
</evidence>
<proteinExistence type="predicted"/>
<evidence type="ECO:0000313" key="3">
    <source>
        <dbReference type="EMBL" id="NMK97189.1"/>
    </source>
</evidence>
<evidence type="ECO:0000313" key="7">
    <source>
        <dbReference type="Proteomes" id="UP000550736"/>
    </source>
</evidence>
<sequence length="309" mass="33725">MIFLYLLGIFVGMLLPIQTSVNSRLSQFTRSSFYASTISFAVGTLCLLILNLIINPHVFTTSFFSGQTFNYTWFVGGLLGVIFLTGNLLLLPRLGAALTVVITVTGQILMGVVIDTFGLFGASQQQFTFFKAIGIIFLIFGILLMNYVPNRKIHHKTNSNFILWLAIGLVFGSAPPIQTTINSALAQQTHSSIFASLVSFTIGTTALFILTLLFNRTLKIRITHDVLGRIKPVYFIGGMLGMAFVTANIILMPFLGAALTTIVAMLGQMIMGIIIDHFGLMGSPKNKITARKVCGLICIAIGIILLRLF</sequence>
<feature type="transmembrane region" description="Helical" evidence="1">
    <location>
        <begin position="98"/>
        <end position="122"/>
    </location>
</feature>
<keyword evidence="6" id="KW-1185">Reference proteome</keyword>
<protein>
    <submittedName>
        <fullName evidence="3">DMT family transporter</fullName>
    </submittedName>
</protein>
<evidence type="ECO:0000256" key="1">
    <source>
        <dbReference type="SAM" id="Phobius"/>
    </source>
</evidence>
<dbReference type="GO" id="GO:0005886">
    <property type="term" value="C:plasma membrane"/>
    <property type="evidence" value="ECO:0007669"/>
    <property type="project" value="TreeGrafter"/>
</dbReference>
<dbReference type="Proteomes" id="UP000291949">
    <property type="component" value="Unassembled WGS sequence"/>
</dbReference>
<name>A0A7X9ZGI6_STACP</name>
<dbReference type="EMBL" id="JABBLX010000006">
    <property type="protein sequence ID" value="NMK97189.1"/>
    <property type="molecule type" value="Genomic_DNA"/>
</dbReference>
<dbReference type="EMBL" id="JABBMI010000054">
    <property type="protein sequence ID" value="NMK53896.1"/>
    <property type="molecule type" value="Genomic_DNA"/>
</dbReference>
<feature type="transmembrane region" description="Helical" evidence="1">
    <location>
        <begin position="233"/>
        <end position="251"/>
    </location>
</feature>
<reference evidence="6 7" key="2">
    <citation type="submission" date="2020-04" db="EMBL/GenBank/DDBJ databases">
        <title>The Epidemiology and Molecular Characteristics of Linezolid-Resistant Staphylococcus capitis in Huashan Hospital, Shanghai.</title>
        <authorList>
            <person name="Ding L."/>
            <person name="Li P."/>
            <person name="Yang Y."/>
            <person name="Lin D."/>
            <person name="Xu X."/>
        </authorList>
    </citation>
    <scope>NUCLEOTIDE SEQUENCE [LARGE SCALE GENOMIC DNA]</scope>
    <source>
        <strain evidence="3 7">12-86</strain>
        <strain evidence="2 6">17-84</strain>
    </source>
</reference>
<comment type="caution">
    <text evidence="3">The sequence shown here is derived from an EMBL/GenBank/DDBJ whole genome shotgun (WGS) entry which is preliminary data.</text>
</comment>
<feature type="transmembrane region" description="Helical" evidence="1">
    <location>
        <begin position="6"/>
        <end position="25"/>
    </location>
</feature>
<dbReference type="PANTHER" id="PTHR34821:SF2">
    <property type="entry name" value="INNER MEMBRANE PROTEIN YDCZ"/>
    <property type="match status" value="1"/>
</dbReference>